<keyword evidence="5" id="KW-1185">Reference proteome</keyword>
<dbReference type="Ensembl" id="ENSKMAT00000021906.1">
    <property type="protein sequence ID" value="ENSKMAP00000021628.1"/>
    <property type="gene ID" value="ENSKMAG00000016079.1"/>
</dbReference>
<feature type="disulfide bond" evidence="1">
    <location>
        <begin position="81"/>
        <end position="101"/>
    </location>
</feature>
<keyword evidence="2" id="KW-0732">Signal</keyword>
<evidence type="ECO:0000256" key="2">
    <source>
        <dbReference type="SAM" id="SignalP"/>
    </source>
</evidence>
<sequence length="143" mass="15169">MFSLLAFSPCLATFSFQLSFSDSNFPMMLLLVLTSCCALIGQECADPCCNASTCQLVPGAQCSSDGVCCQDCKLRAAGSVCRETLGDCDLPEFCTGSSPYCPPNVFLQNGEPCEDGSAYCYGGVCANMDAQCQMLWGPSKKPE</sequence>
<name>A0A3Q3AWX9_KRYMA</name>
<dbReference type="SMART" id="SM00050">
    <property type="entry name" value="DISIN"/>
    <property type="match status" value="1"/>
</dbReference>
<feature type="chain" id="PRO_5018741657" description="Disintegrin domain-containing protein" evidence="2">
    <location>
        <begin position="46"/>
        <end position="143"/>
    </location>
</feature>
<feature type="domain" description="Disintegrin" evidence="3">
    <location>
        <begin position="36"/>
        <end position="109"/>
    </location>
</feature>
<keyword evidence="1" id="KW-1015">Disulfide bond</keyword>
<dbReference type="GO" id="GO:0005178">
    <property type="term" value="F:integrin binding"/>
    <property type="evidence" value="ECO:0007669"/>
    <property type="project" value="TreeGrafter"/>
</dbReference>
<dbReference type="AlphaFoldDB" id="A0A3Q3AWX9"/>
<accession>A0A3Q3AWX9</accession>
<evidence type="ECO:0000313" key="4">
    <source>
        <dbReference type="Ensembl" id="ENSKMAP00000021628.1"/>
    </source>
</evidence>
<dbReference type="PROSITE" id="PS50214">
    <property type="entry name" value="DISINTEGRIN_2"/>
    <property type="match status" value="1"/>
</dbReference>
<proteinExistence type="predicted"/>
<protein>
    <recommendedName>
        <fullName evidence="3">Disintegrin domain-containing protein</fullName>
    </recommendedName>
</protein>
<dbReference type="PANTHER" id="PTHR11905:SF130">
    <property type="entry name" value="DISINTEGRIN AND METALLOPROTEINASE DOMAIN-CONTAINING PROTEIN 15"/>
    <property type="match status" value="1"/>
</dbReference>
<evidence type="ECO:0000313" key="5">
    <source>
        <dbReference type="Proteomes" id="UP000264800"/>
    </source>
</evidence>
<dbReference type="GO" id="GO:0007229">
    <property type="term" value="P:integrin-mediated signaling pathway"/>
    <property type="evidence" value="ECO:0007669"/>
    <property type="project" value="TreeGrafter"/>
</dbReference>
<reference evidence="4" key="2">
    <citation type="submission" date="2025-09" db="UniProtKB">
        <authorList>
            <consortium name="Ensembl"/>
        </authorList>
    </citation>
    <scope>IDENTIFICATION</scope>
</reference>
<organism evidence="4 5">
    <name type="scientific">Kryptolebias marmoratus</name>
    <name type="common">Mangrove killifish</name>
    <name type="synonym">Rivulus marmoratus</name>
    <dbReference type="NCBI Taxonomy" id="37003"/>
    <lineage>
        <taxon>Eukaryota</taxon>
        <taxon>Metazoa</taxon>
        <taxon>Chordata</taxon>
        <taxon>Craniata</taxon>
        <taxon>Vertebrata</taxon>
        <taxon>Euteleostomi</taxon>
        <taxon>Actinopterygii</taxon>
        <taxon>Neopterygii</taxon>
        <taxon>Teleostei</taxon>
        <taxon>Neoteleostei</taxon>
        <taxon>Acanthomorphata</taxon>
        <taxon>Ovalentaria</taxon>
        <taxon>Atherinomorphae</taxon>
        <taxon>Cyprinodontiformes</taxon>
        <taxon>Rivulidae</taxon>
        <taxon>Kryptolebias</taxon>
    </lineage>
</organism>
<dbReference type="Pfam" id="PF08516">
    <property type="entry name" value="ADAM_CR"/>
    <property type="match status" value="1"/>
</dbReference>
<dbReference type="InterPro" id="IPR006586">
    <property type="entry name" value="ADAM_Cys-rich"/>
</dbReference>
<feature type="signal peptide" evidence="2">
    <location>
        <begin position="1"/>
        <end position="45"/>
    </location>
</feature>
<evidence type="ECO:0000259" key="3">
    <source>
        <dbReference type="PROSITE" id="PS50214"/>
    </source>
</evidence>
<dbReference type="Gene3D" id="4.10.70.10">
    <property type="entry name" value="Disintegrin domain"/>
    <property type="match status" value="1"/>
</dbReference>
<dbReference type="GO" id="GO:0045087">
    <property type="term" value="P:innate immune response"/>
    <property type="evidence" value="ECO:0007669"/>
    <property type="project" value="TreeGrafter"/>
</dbReference>
<dbReference type="SUPFAM" id="SSF57552">
    <property type="entry name" value="Blood coagulation inhibitor (disintegrin)"/>
    <property type="match status" value="1"/>
</dbReference>
<dbReference type="Proteomes" id="UP000264800">
    <property type="component" value="Unplaced"/>
</dbReference>
<dbReference type="OMA" id="PCGINKS"/>
<evidence type="ECO:0000256" key="1">
    <source>
        <dbReference type="PROSITE-ProRule" id="PRU00068"/>
    </source>
</evidence>
<dbReference type="PANTHER" id="PTHR11905">
    <property type="entry name" value="ADAM A DISINTEGRIN AND METALLOPROTEASE DOMAIN"/>
    <property type="match status" value="1"/>
</dbReference>
<dbReference type="Pfam" id="PF00200">
    <property type="entry name" value="Disintegrin"/>
    <property type="match status" value="1"/>
</dbReference>
<reference evidence="4" key="1">
    <citation type="submission" date="2025-08" db="UniProtKB">
        <authorList>
            <consortium name="Ensembl"/>
        </authorList>
    </citation>
    <scope>IDENTIFICATION</scope>
</reference>
<dbReference type="InterPro" id="IPR001762">
    <property type="entry name" value="Disintegrin_dom"/>
</dbReference>
<dbReference type="GO" id="GO:0005615">
    <property type="term" value="C:extracellular space"/>
    <property type="evidence" value="ECO:0007669"/>
    <property type="project" value="TreeGrafter"/>
</dbReference>
<dbReference type="GeneTree" id="ENSGT00940000159822"/>
<dbReference type="PRINTS" id="PR00289">
    <property type="entry name" value="DISINTEGRIN"/>
</dbReference>
<dbReference type="InterPro" id="IPR036436">
    <property type="entry name" value="Disintegrin_dom_sf"/>
</dbReference>